<evidence type="ECO:0000256" key="10">
    <source>
        <dbReference type="ARBA" id="ARBA00051680"/>
    </source>
</evidence>
<keyword evidence="7 11" id="KW-0067">ATP-binding</keyword>
<name>A0A818H9Y1_9BILA</name>
<dbReference type="EC" id="2.7.12.1" evidence="2"/>
<dbReference type="Gene3D" id="3.30.10.30">
    <property type="entry name" value="DYRK"/>
    <property type="match status" value="1"/>
</dbReference>
<dbReference type="InterPro" id="IPR017441">
    <property type="entry name" value="Protein_kinase_ATP_BS"/>
</dbReference>
<dbReference type="EMBL" id="CAJNOE010000264">
    <property type="protein sequence ID" value="CAF1102573.1"/>
    <property type="molecule type" value="Genomic_DNA"/>
</dbReference>
<evidence type="ECO:0000256" key="11">
    <source>
        <dbReference type="PROSITE-ProRule" id="PRU10141"/>
    </source>
</evidence>
<dbReference type="Pfam" id="PF00069">
    <property type="entry name" value="Pkinase"/>
    <property type="match status" value="1"/>
</dbReference>
<feature type="region of interest" description="Disordered" evidence="12">
    <location>
        <begin position="34"/>
        <end position="75"/>
    </location>
</feature>
<evidence type="ECO:0000256" key="3">
    <source>
        <dbReference type="ARBA" id="ARBA00022527"/>
    </source>
</evidence>
<dbReference type="InterPro" id="IPR011009">
    <property type="entry name" value="Kinase-like_dom_sf"/>
</dbReference>
<dbReference type="GO" id="GO:0004674">
    <property type="term" value="F:protein serine/threonine kinase activity"/>
    <property type="evidence" value="ECO:0007669"/>
    <property type="project" value="UniProtKB-KW"/>
</dbReference>
<comment type="caution">
    <text evidence="15">The sequence shown here is derived from an EMBL/GenBank/DDBJ whole genome shotgun (WGS) entry which is preliminary data.</text>
</comment>
<reference evidence="15" key="1">
    <citation type="submission" date="2021-02" db="EMBL/GenBank/DDBJ databases">
        <authorList>
            <person name="Nowell W R."/>
        </authorList>
    </citation>
    <scope>NUCLEOTIDE SEQUENCE</scope>
</reference>
<dbReference type="InterPro" id="IPR000719">
    <property type="entry name" value="Prot_kinase_dom"/>
</dbReference>
<evidence type="ECO:0000256" key="5">
    <source>
        <dbReference type="ARBA" id="ARBA00022741"/>
    </source>
</evidence>
<proteinExistence type="inferred from homology"/>
<dbReference type="InterPro" id="IPR050494">
    <property type="entry name" value="Ser_Thr_dual-spec_kinase"/>
</dbReference>
<evidence type="ECO:0000256" key="4">
    <source>
        <dbReference type="ARBA" id="ARBA00022679"/>
    </source>
</evidence>
<evidence type="ECO:0000256" key="2">
    <source>
        <dbReference type="ARBA" id="ARBA00013203"/>
    </source>
</evidence>
<keyword evidence="4" id="KW-0808">Transferase</keyword>
<evidence type="ECO:0000256" key="6">
    <source>
        <dbReference type="ARBA" id="ARBA00022777"/>
    </source>
</evidence>
<sequence length="700" mass="81247">MSNESMMNYQNQESFSDLFHKFIRMTVKTDEQNKKFKKKSSISNIQQQQQQQQQEKTHFNSSSLKRQQQQQKQNLLFQTSSTSSINDLNYISSNFKPHRNYISIENDQQYYSNDESKNINFASNSINNHMNNSFVDNGLNVTSKPLAKNENFSVQSILNNRYNRGIKPVQQLLNVKSLNSLNGDSSFPFINDSFISEKPSVRLNQTLINNTNQHQHQHHHHHHHHGAAALTVRNIRREKTRDGSLKSLTKDQDSLLSYDLFNPNTSSSSIHSISNHLLKSNENLNKTSLIYPIKPSEALLYFSEKLSLFEKNEILNYNEIYYLGLKAEKISSITSKDYDDDNGCYVKISGDHICYRFEILETLGKGSFGIVLKCFDHKTKETIAIKILRNKKRFQQQGLVEIQILNHLKLVDKQNSFNIVHIKEHFHFRSHLCITFELLGINLYELIKKNHYQGFTTNLVKRFANSILKTLQILAKENIIHCDLKPENILLRQKGSSSIKVIDFGSGCFQSQRIYTYIQSRFYRAPEIILGIPYNSSIDMWSLGCILVELSTGYPIFPGENEQEQLSMIMEVLDLPPADVLEQGTRKNLFFDSKGMPRNLSSKYLKKHRPGTRPLSQIIRTSDKDFIDFLHQCFQWNPCERLTAEQGLKHPWIIEMKLKRISSQTSNKFQTTNKYENLSMNQSHEDNNDSMGIFPRISNQ</sequence>
<dbReference type="GO" id="GO:0004712">
    <property type="term" value="F:protein serine/threonine/tyrosine kinase activity"/>
    <property type="evidence" value="ECO:0007669"/>
    <property type="project" value="UniProtKB-EC"/>
</dbReference>
<evidence type="ECO:0000256" key="7">
    <source>
        <dbReference type="ARBA" id="ARBA00022840"/>
    </source>
</evidence>
<comment type="catalytic activity">
    <reaction evidence="8">
        <text>L-seryl-[protein] + ATP = O-phospho-L-seryl-[protein] + ADP + H(+)</text>
        <dbReference type="Rhea" id="RHEA:17989"/>
        <dbReference type="Rhea" id="RHEA-COMP:9863"/>
        <dbReference type="Rhea" id="RHEA-COMP:11604"/>
        <dbReference type="ChEBI" id="CHEBI:15378"/>
        <dbReference type="ChEBI" id="CHEBI:29999"/>
        <dbReference type="ChEBI" id="CHEBI:30616"/>
        <dbReference type="ChEBI" id="CHEBI:83421"/>
        <dbReference type="ChEBI" id="CHEBI:456216"/>
        <dbReference type="EC" id="2.7.12.1"/>
    </reaction>
</comment>
<evidence type="ECO:0000313" key="16">
    <source>
        <dbReference type="Proteomes" id="UP000663868"/>
    </source>
</evidence>
<evidence type="ECO:0000256" key="1">
    <source>
        <dbReference type="ARBA" id="ARBA00008867"/>
    </source>
</evidence>
<dbReference type="PANTHER" id="PTHR24058">
    <property type="entry name" value="DUAL SPECIFICITY PROTEIN KINASE"/>
    <property type="match status" value="1"/>
</dbReference>
<dbReference type="Proteomes" id="UP000663868">
    <property type="component" value="Unassembled WGS sequence"/>
</dbReference>
<feature type="compositionally biased region" description="Low complexity" evidence="12">
    <location>
        <begin position="41"/>
        <end position="75"/>
    </location>
</feature>
<keyword evidence="6" id="KW-0418">Kinase</keyword>
<dbReference type="FunFam" id="1.10.510.10:FF:000112">
    <property type="entry name" value="Putative dual specificity tyrosine-phosphorylation-regulated kinase 2"/>
    <property type="match status" value="1"/>
</dbReference>
<comment type="catalytic activity">
    <reaction evidence="9">
        <text>L-threonyl-[protein] + ATP = O-phospho-L-threonyl-[protein] + ADP + H(+)</text>
        <dbReference type="Rhea" id="RHEA:46608"/>
        <dbReference type="Rhea" id="RHEA-COMP:11060"/>
        <dbReference type="Rhea" id="RHEA-COMP:11605"/>
        <dbReference type="ChEBI" id="CHEBI:15378"/>
        <dbReference type="ChEBI" id="CHEBI:30013"/>
        <dbReference type="ChEBI" id="CHEBI:30616"/>
        <dbReference type="ChEBI" id="CHEBI:61977"/>
        <dbReference type="ChEBI" id="CHEBI:456216"/>
        <dbReference type="EC" id="2.7.12.1"/>
    </reaction>
</comment>
<dbReference type="InterPro" id="IPR008271">
    <property type="entry name" value="Ser/Thr_kinase_AS"/>
</dbReference>
<comment type="catalytic activity">
    <reaction evidence="10">
        <text>L-tyrosyl-[protein] + ATP = O-phospho-L-tyrosyl-[protein] + ADP + H(+)</text>
        <dbReference type="Rhea" id="RHEA:10596"/>
        <dbReference type="Rhea" id="RHEA-COMP:10136"/>
        <dbReference type="Rhea" id="RHEA-COMP:20101"/>
        <dbReference type="ChEBI" id="CHEBI:15378"/>
        <dbReference type="ChEBI" id="CHEBI:30616"/>
        <dbReference type="ChEBI" id="CHEBI:46858"/>
        <dbReference type="ChEBI" id="CHEBI:61978"/>
        <dbReference type="ChEBI" id="CHEBI:456216"/>
        <dbReference type="EC" id="2.7.12.1"/>
    </reaction>
</comment>
<dbReference type="Gene3D" id="1.10.510.10">
    <property type="entry name" value="Transferase(Phosphotransferase) domain 1"/>
    <property type="match status" value="1"/>
</dbReference>
<protein>
    <recommendedName>
        <fullName evidence="2">dual-specificity kinase</fullName>
        <ecNumber evidence="2">2.7.12.1</ecNumber>
    </recommendedName>
</protein>
<dbReference type="PANTHER" id="PTHR24058:SF22">
    <property type="entry name" value="DUAL SPECIFICITY TYROSINE-PHOSPHORYLATION-REGULATED KINASE 4"/>
    <property type="match status" value="1"/>
</dbReference>
<evidence type="ECO:0000256" key="8">
    <source>
        <dbReference type="ARBA" id="ARBA00049003"/>
    </source>
</evidence>
<dbReference type="GO" id="GO:0005856">
    <property type="term" value="C:cytoskeleton"/>
    <property type="evidence" value="ECO:0007669"/>
    <property type="project" value="TreeGrafter"/>
</dbReference>
<evidence type="ECO:0000259" key="13">
    <source>
        <dbReference type="PROSITE" id="PS50011"/>
    </source>
</evidence>
<dbReference type="Proteomes" id="UP000663860">
    <property type="component" value="Unassembled WGS sequence"/>
</dbReference>
<keyword evidence="3" id="KW-0723">Serine/threonine-protein kinase</keyword>
<evidence type="ECO:0000313" key="15">
    <source>
        <dbReference type="EMBL" id="CAF3504641.1"/>
    </source>
</evidence>
<dbReference type="SUPFAM" id="SSF56112">
    <property type="entry name" value="Protein kinase-like (PK-like)"/>
    <property type="match status" value="1"/>
</dbReference>
<gene>
    <name evidence="14" type="ORF">IZO911_LOCUS23130</name>
    <name evidence="15" type="ORF">KXQ929_LOCUS256</name>
</gene>
<dbReference type="PROSITE" id="PS00107">
    <property type="entry name" value="PROTEIN_KINASE_ATP"/>
    <property type="match status" value="1"/>
</dbReference>
<evidence type="ECO:0000256" key="9">
    <source>
        <dbReference type="ARBA" id="ARBA00049308"/>
    </source>
</evidence>
<dbReference type="PROSITE" id="PS50011">
    <property type="entry name" value="PROTEIN_KINASE_DOM"/>
    <property type="match status" value="1"/>
</dbReference>
<dbReference type="AlphaFoldDB" id="A0A818H9Y1"/>
<dbReference type="GO" id="GO:0005524">
    <property type="term" value="F:ATP binding"/>
    <property type="evidence" value="ECO:0007669"/>
    <property type="project" value="UniProtKB-UniRule"/>
</dbReference>
<dbReference type="EMBL" id="CAJOBB010000006">
    <property type="protein sequence ID" value="CAF3504641.1"/>
    <property type="molecule type" value="Genomic_DNA"/>
</dbReference>
<dbReference type="SMART" id="SM00220">
    <property type="entry name" value="S_TKc"/>
    <property type="match status" value="1"/>
</dbReference>
<feature type="domain" description="Protein kinase" evidence="13">
    <location>
        <begin position="357"/>
        <end position="653"/>
    </location>
</feature>
<dbReference type="PROSITE" id="PS00108">
    <property type="entry name" value="PROTEIN_KINASE_ST"/>
    <property type="match status" value="1"/>
</dbReference>
<comment type="similarity">
    <text evidence="1">Belongs to the protein kinase superfamily. CMGC Ser/Thr protein kinase family. MNB/DYRK subfamily.</text>
</comment>
<feature type="region of interest" description="Disordered" evidence="12">
    <location>
        <begin position="678"/>
        <end position="700"/>
    </location>
</feature>
<dbReference type="GO" id="GO:0005737">
    <property type="term" value="C:cytoplasm"/>
    <property type="evidence" value="ECO:0007669"/>
    <property type="project" value="TreeGrafter"/>
</dbReference>
<keyword evidence="5 11" id="KW-0547">Nucleotide-binding</keyword>
<evidence type="ECO:0000256" key="12">
    <source>
        <dbReference type="SAM" id="MobiDB-lite"/>
    </source>
</evidence>
<feature type="binding site" evidence="11">
    <location>
        <position position="386"/>
    </location>
    <ligand>
        <name>ATP</name>
        <dbReference type="ChEBI" id="CHEBI:30616"/>
    </ligand>
</feature>
<evidence type="ECO:0000313" key="14">
    <source>
        <dbReference type="EMBL" id="CAF1102573.1"/>
    </source>
</evidence>
<dbReference type="InterPro" id="IPR042521">
    <property type="entry name" value="DYRK"/>
</dbReference>
<organism evidence="15 16">
    <name type="scientific">Adineta steineri</name>
    <dbReference type="NCBI Taxonomy" id="433720"/>
    <lineage>
        <taxon>Eukaryota</taxon>
        <taxon>Metazoa</taxon>
        <taxon>Spiralia</taxon>
        <taxon>Gnathifera</taxon>
        <taxon>Rotifera</taxon>
        <taxon>Eurotatoria</taxon>
        <taxon>Bdelloidea</taxon>
        <taxon>Adinetida</taxon>
        <taxon>Adinetidae</taxon>
        <taxon>Adineta</taxon>
    </lineage>
</organism>
<accession>A0A818H9Y1</accession>
<dbReference type="Gene3D" id="3.30.200.20">
    <property type="entry name" value="Phosphorylase Kinase, domain 1"/>
    <property type="match status" value="1"/>
</dbReference>